<name>A0A4R2JHM3_9PSEU</name>
<sequence length="54" mass="5582">MPTRNLSTALKTDALEVATVAAGTKVAVAVTREEIVEGMAMEATSGTLQTLSMD</sequence>
<protein>
    <submittedName>
        <fullName evidence="1">Uncharacterized protein</fullName>
    </submittedName>
</protein>
<accession>A0A4R2JHM3</accession>
<dbReference type="Proteomes" id="UP000295680">
    <property type="component" value="Unassembled WGS sequence"/>
</dbReference>
<dbReference type="EMBL" id="SLWS01000004">
    <property type="protein sequence ID" value="TCO59363.1"/>
    <property type="molecule type" value="Genomic_DNA"/>
</dbReference>
<comment type="caution">
    <text evidence="1">The sequence shown here is derived from an EMBL/GenBank/DDBJ whole genome shotgun (WGS) entry which is preliminary data.</text>
</comment>
<gene>
    <name evidence="1" type="ORF">EV192_104204</name>
</gene>
<proteinExistence type="predicted"/>
<evidence type="ECO:0000313" key="1">
    <source>
        <dbReference type="EMBL" id="TCO59363.1"/>
    </source>
</evidence>
<dbReference type="AlphaFoldDB" id="A0A4R2JHM3"/>
<keyword evidence="2" id="KW-1185">Reference proteome</keyword>
<evidence type="ECO:0000313" key="2">
    <source>
        <dbReference type="Proteomes" id="UP000295680"/>
    </source>
</evidence>
<reference evidence="1 2" key="1">
    <citation type="submission" date="2019-03" db="EMBL/GenBank/DDBJ databases">
        <title>Genomic Encyclopedia of Type Strains, Phase IV (KMG-IV): sequencing the most valuable type-strain genomes for metagenomic binning, comparative biology and taxonomic classification.</title>
        <authorList>
            <person name="Goeker M."/>
        </authorList>
    </citation>
    <scope>NUCLEOTIDE SEQUENCE [LARGE SCALE GENOMIC DNA]</scope>
    <source>
        <strain evidence="1 2">DSM 45934</strain>
    </source>
</reference>
<organism evidence="1 2">
    <name type="scientific">Actinocrispum wychmicini</name>
    <dbReference type="NCBI Taxonomy" id="1213861"/>
    <lineage>
        <taxon>Bacteria</taxon>
        <taxon>Bacillati</taxon>
        <taxon>Actinomycetota</taxon>
        <taxon>Actinomycetes</taxon>
        <taxon>Pseudonocardiales</taxon>
        <taxon>Pseudonocardiaceae</taxon>
        <taxon>Actinocrispum</taxon>
    </lineage>
</organism>